<evidence type="ECO:0000313" key="4">
    <source>
        <dbReference type="Proteomes" id="UP000289859"/>
    </source>
</evidence>
<protein>
    <recommendedName>
        <fullName evidence="2">MACPF protein D3 domain-containing protein</fullName>
    </recommendedName>
</protein>
<dbReference type="OrthoDB" id="1418235at2"/>
<dbReference type="AlphaFoldDB" id="A0A4Q0P7L2"/>
<accession>A0A4Q0P7L2</accession>
<reference evidence="3 4" key="1">
    <citation type="submission" date="2018-07" db="EMBL/GenBank/DDBJ databases">
        <title>Leeuwenhoekiella genomics.</title>
        <authorList>
            <person name="Tahon G."/>
            <person name="Willems A."/>
        </authorList>
    </citation>
    <scope>NUCLEOTIDE SEQUENCE [LARGE SCALE GENOMIC DNA]</scope>
    <source>
        <strain evidence="3 4">LMG 29608</strain>
    </source>
</reference>
<dbReference type="Gene3D" id="3.30.160.840">
    <property type="match status" value="1"/>
</dbReference>
<keyword evidence="1" id="KW-0732">Signal</keyword>
<evidence type="ECO:0000313" key="3">
    <source>
        <dbReference type="EMBL" id="RXG21729.1"/>
    </source>
</evidence>
<dbReference type="RefSeq" id="WP_128765439.1">
    <property type="nucleotide sequence ID" value="NZ_JBHUOO010000002.1"/>
</dbReference>
<dbReference type="Proteomes" id="UP000289859">
    <property type="component" value="Unassembled WGS sequence"/>
</dbReference>
<feature type="domain" description="MACPF protein D3" evidence="2">
    <location>
        <begin position="521"/>
        <end position="566"/>
    </location>
</feature>
<feature type="chain" id="PRO_5020390156" description="MACPF protein D3 domain-containing protein" evidence="1">
    <location>
        <begin position="21"/>
        <end position="573"/>
    </location>
</feature>
<proteinExistence type="predicted"/>
<sequence>MNNKIKILCLLIVVFLVSCSDEDSLNDVQENNIESDGVIVLKERDLNSPLVLSKLENNDSSLIERSNSTTKGLISFDDYLGRSYKLQSIDYSNNLDLGFPVVDMNKLSSDYSDFILSYGLNLTNIDAFAYSNFDRYTSNSKKTNTINGGFSLSLGLFKIGAKSTMKEIFSESKISENNRVFGELNILYKKARYKMLSDSDFVNKLSTTYLTDSFKELLYNRTPSQIFSVYGGVVLTDFVTGGKAQAMYTGIYTETEETETKESAMNTTINASFGFSDDSEDEVGADFGIGRDYANSQSFSNKITNLELSVRTIGGIGNISSFSAPQNINNYSIDLSGWSNSLSNESTHSLIGISENGLVPLSDFMLERNLSKRFERFYDGDFVIKNLEEPKIYIRVADDITRGSCVVHLGTRNGDNIILEMSRDLNSEYNFYYANGEPNLDARRIFLENLIDKYSDIYKLEIVGEFVHGMPSLGMGPRMYDLLMYRGVLTTFMFANQFGVGSDIMTNNIGEHFKKFVYNGMTYLLSDENDTKLGYSIYDDYILDTYGIRDFVGSLPSTTINPDNLRDYLLIAL</sequence>
<feature type="signal peptide" evidence="1">
    <location>
        <begin position="1"/>
        <end position="20"/>
    </location>
</feature>
<evidence type="ECO:0000256" key="1">
    <source>
        <dbReference type="SAM" id="SignalP"/>
    </source>
</evidence>
<dbReference type="InterPro" id="IPR048467">
    <property type="entry name" value="MACPF_D3"/>
</dbReference>
<gene>
    <name evidence="3" type="ORF">DSM02_1974</name>
</gene>
<dbReference type="EMBL" id="QOVK01000007">
    <property type="protein sequence ID" value="RXG21729.1"/>
    <property type="molecule type" value="Genomic_DNA"/>
</dbReference>
<keyword evidence="4" id="KW-1185">Reference proteome</keyword>
<name>A0A4Q0P7L2_9FLAO</name>
<comment type="caution">
    <text evidence="3">The sequence shown here is derived from an EMBL/GenBank/DDBJ whole genome shotgun (WGS) entry which is preliminary data.</text>
</comment>
<dbReference type="PROSITE" id="PS51257">
    <property type="entry name" value="PROKAR_LIPOPROTEIN"/>
    <property type="match status" value="1"/>
</dbReference>
<dbReference type="Pfam" id="PF20785">
    <property type="entry name" value="MACPF_D3"/>
    <property type="match status" value="1"/>
</dbReference>
<evidence type="ECO:0000259" key="2">
    <source>
        <dbReference type="Pfam" id="PF20785"/>
    </source>
</evidence>
<organism evidence="3 4">
    <name type="scientific">Leeuwenhoekiella polynyae</name>
    <dbReference type="NCBI Taxonomy" id="1550906"/>
    <lineage>
        <taxon>Bacteria</taxon>
        <taxon>Pseudomonadati</taxon>
        <taxon>Bacteroidota</taxon>
        <taxon>Flavobacteriia</taxon>
        <taxon>Flavobacteriales</taxon>
        <taxon>Flavobacteriaceae</taxon>
        <taxon>Leeuwenhoekiella</taxon>
    </lineage>
</organism>